<evidence type="ECO:0000256" key="4">
    <source>
        <dbReference type="PROSITE-ProRule" id="PRU00289"/>
    </source>
</evidence>
<keyword evidence="1" id="KW-0597">Phosphoprotein</keyword>
<keyword evidence="3 4" id="KW-0067">ATP-binding</keyword>
<proteinExistence type="predicted"/>
<evidence type="ECO:0000259" key="7">
    <source>
        <dbReference type="PROSITE" id="PS50901"/>
    </source>
</evidence>
<comment type="caution">
    <text evidence="8">The sequence shown here is derived from an EMBL/GenBank/DDBJ whole genome shotgun (WGS) entry which is preliminary data.</text>
</comment>
<accession>A0ABP5ITY9</accession>
<dbReference type="Proteomes" id="UP001501161">
    <property type="component" value="Unassembled WGS sequence"/>
</dbReference>
<dbReference type="Gene3D" id="2.60.200.20">
    <property type="match status" value="1"/>
</dbReference>
<evidence type="ECO:0000256" key="2">
    <source>
        <dbReference type="ARBA" id="ARBA00022741"/>
    </source>
</evidence>
<dbReference type="CDD" id="cd00060">
    <property type="entry name" value="FHA"/>
    <property type="match status" value="1"/>
</dbReference>
<dbReference type="InterPro" id="IPR027417">
    <property type="entry name" value="P-loop_NTPase"/>
</dbReference>
<dbReference type="RefSeq" id="WP_231249084.1">
    <property type="nucleotide sequence ID" value="NZ_BAAAMQ010000010.1"/>
</dbReference>
<dbReference type="PANTHER" id="PTHR22683">
    <property type="entry name" value="SPORULATION PROTEIN RELATED"/>
    <property type="match status" value="1"/>
</dbReference>
<evidence type="ECO:0000313" key="8">
    <source>
        <dbReference type="EMBL" id="GAA2105149.1"/>
    </source>
</evidence>
<dbReference type="Pfam" id="PF01580">
    <property type="entry name" value="FtsK_SpoIIIE"/>
    <property type="match status" value="2"/>
</dbReference>
<keyword evidence="9" id="KW-1185">Reference proteome</keyword>
<dbReference type="SUPFAM" id="SSF52540">
    <property type="entry name" value="P-loop containing nucleoside triphosphate hydrolases"/>
    <property type="match status" value="2"/>
</dbReference>
<dbReference type="Gene3D" id="3.40.50.300">
    <property type="entry name" value="P-loop containing nucleotide triphosphate hydrolases"/>
    <property type="match status" value="4"/>
</dbReference>
<dbReference type="PROSITE" id="PS50901">
    <property type="entry name" value="FTSK"/>
    <property type="match status" value="2"/>
</dbReference>
<dbReference type="Pfam" id="PF16697">
    <property type="entry name" value="Yop-YscD_cpl"/>
    <property type="match status" value="1"/>
</dbReference>
<dbReference type="InterPro" id="IPR003593">
    <property type="entry name" value="AAA+_ATPase"/>
</dbReference>
<evidence type="ECO:0000256" key="1">
    <source>
        <dbReference type="ARBA" id="ARBA00022553"/>
    </source>
</evidence>
<evidence type="ECO:0000256" key="5">
    <source>
        <dbReference type="SAM" id="MobiDB-lite"/>
    </source>
</evidence>
<dbReference type="InterPro" id="IPR032030">
    <property type="entry name" value="YscD_cytoplasmic_dom"/>
</dbReference>
<dbReference type="SUPFAM" id="SSF49879">
    <property type="entry name" value="SMAD/FHA domain"/>
    <property type="match status" value="1"/>
</dbReference>
<dbReference type="SMART" id="SM00382">
    <property type="entry name" value="AAA"/>
    <property type="match status" value="3"/>
</dbReference>
<dbReference type="CDD" id="cd01127">
    <property type="entry name" value="TrwB_TraG_TraD_VirD4"/>
    <property type="match status" value="1"/>
</dbReference>
<reference evidence="9" key="1">
    <citation type="journal article" date="2019" name="Int. J. Syst. Evol. Microbiol.">
        <title>The Global Catalogue of Microorganisms (GCM) 10K type strain sequencing project: providing services to taxonomists for standard genome sequencing and annotation.</title>
        <authorList>
            <consortium name="The Broad Institute Genomics Platform"/>
            <consortium name="The Broad Institute Genome Sequencing Center for Infectious Disease"/>
            <person name="Wu L."/>
            <person name="Ma J."/>
        </authorList>
    </citation>
    <scope>NUCLEOTIDE SEQUENCE [LARGE SCALE GENOMIC DNA]</scope>
    <source>
        <strain evidence="9">JCM 13813</strain>
    </source>
</reference>
<dbReference type="EMBL" id="BAAAMQ010000010">
    <property type="protein sequence ID" value="GAA2105149.1"/>
    <property type="molecule type" value="Genomic_DNA"/>
</dbReference>
<keyword evidence="2 4" id="KW-0547">Nucleotide-binding</keyword>
<evidence type="ECO:0000313" key="9">
    <source>
        <dbReference type="Proteomes" id="UP001501161"/>
    </source>
</evidence>
<feature type="domain" description="FtsK" evidence="7">
    <location>
        <begin position="1027"/>
        <end position="1219"/>
    </location>
</feature>
<feature type="domain" description="FHA" evidence="6">
    <location>
        <begin position="122"/>
        <end position="170"/>
    </location>
</feature>
<feature type="binding site" evidence="4">
    <location>
        <begin position="717"/>
        <end position="724"/>
    </location>
    <ligand>
        <name>ATP</name>
        <dbReference type="ChEBI" id="CHEBI:30616"/>
    </ligand>
</feature>
<feature type="binding site" evidence="4">
    <location>
        <begin position="1045"/>
        <end position="1052"/>
    </location>
    <ligand>
        <name>ATP</name>
        <dbReference type="ChEBI" id="CHEBI:30616"/>
    </ligand>
</feature>
<sequence length="1500" mass="159389">MKLKLTYVRAVGRATDVVVTTDATATVGDLARELLDSDPMRSPVPTVRDAVTLSVGADADAPRVTIPAGRTVGETSLTSGCAVAVVDATPAPSAQGHEAAAVLRIVAGPDAPREVRLPLGPSFIGRDPSADVVLDDPFVSKQHARVEVGATIELVDLNSANGLSLDGGLVTRLTVLPGQEVVLGDSTLTFALTAAPAPRQGPEASGSAVNHSRSPRVEARYLDQEHPRPSVPTEVEQQPFPWLLLVAPVLMGVGMYAVTRNPLSLMFIAMAPLMMLGNFATTRGRSKRQLAGDIEKFERQLDILRTTLTSEVPREREVRQAEAPHVSDVYQAGFDRSPLLWTRRPEHWNFLHVRLGLGRLPSRNTIAGAGPSDEGLPEYTQRLMDVEREFRHIDGVPVIEDLVSSGALGVVGGQTEVADALRGLLVQLTGLHSPAELVVTALAPPHAVPQHEWLAWLPHTSSPQSPIIGTHLADSAATAGQVVAQLEELVAVRLGRATADGPTPRGPLGAAPRATRTGGSIGSGEGGSKDAEAPVSPVVVVVIESEAPADRARLVQLSERAAEAGVLPIWVAPRAADLPAVCRTFVDVTGGLGDGAIHFVRHGAVVSPAAVEGVSVEHAERFARALTPLVDSGALVADASDLPQQVPLVSLLGDDLVDSSAAVVDRWRQNGSLRQRGARARKDRARAGTLRALVGASGVDAMHLDLRAQGPHALVGGTTGSGKSEFLQAWVLGMAAEFSPDRVTFLFVDYKGGAAFADCVRLPHCVGLVTDLNSHLVRRALTSLRAEIRKREHLLNDKSAKDLLELEKRGDPECPPALVLVIDEFAALANEVPEFVDGVIDIAARGRSLGIHLIMATQRPAGVIKDNLRANTNLRIALRMADESDSSDVIGTPDAAVIDPDIPGRGVVKTGPGRLAPFQSAYAGGRTIDEHVRPTITIHRLGFGSDTPWEPVGRDVEEESAGEQAPTDQVRLVASIDKAARLAEIEPPERPWLDELAPAYHLNLLGEGPRTDTELIIGLADLPDDQKQDVVFFRPDDDGNLAIYGTGGSGKSVLLRTLAAGAGVTPRGGPVDVYAIDCAAGGLRMLEQLPHVGAVISGEDNERVVRLFRRLRDIAHERAQTFRAADAESITEYRANAGRPEEPRILLLVDGFASFRDQWEMGMGRAEWYGVFQTLLSEGRQLGIHVVFTADRPAAVPGSVAASVPRRVVLRLAEEAMYMSLDVPDDVVTSTSPPGRAVVDGHEVQVAILGGSRNASDQAQAIGKLARAMERRGRASVAPIETLPSEVPLDSLPASVGGAPVLGVSDETLGPIGFRPTGTFLISGGPQSGRTTALTAMVKAIRRADPTTTLVYLGNRRSALPNLIDWDQVAVTPADVAETAKELANRLPDITHDKYIVVVEGLAEHATSPTDVAIVDLVRAVKRSDHMIIGEAEASSWMSSFPIYGELKSGRTGLVLQPDGDEGQALLRTPFPRVARREFPPGRGLAVLEGKVVRVQLPLP</sequence>
<dbReference type="InterPro" id="IPR000253">
    <property type="entry name" value="FHA_dom"/>
</dbReference>
<organism evidence="8 9">
    <name type="scientific">Nocardioides furvisabuli</name>
    <dbReference type="NCBI Taxonomy" id="375542"/>
    <lineage>
        <taxon>Bacteria</taxon>
        <taxon>Bacillati</taxon>
        <taxon>Actinomycetota</taxon>
        <taxon>Actinomycetes</taxon>
        <taxon>Propionibacteriales</taxon>
        <taxon>Nocardioidaceae</taxon>
        <taxon>Nocardioides</taxon>
    </lineage>
</organism>
<name>A0ABP5ITY9_9ACTN</name>
<dbReference type="PROSITE" id="PS50006">
    <property type="entry name" value="FHA_DOMAIN"/>
    <property type="match status" value="1"/>
</dbReference>
<dbReference type="SMART" id="SM00240">
    <property type="entry name" value="FHA"/>
    <property type="match status" value="1"/>
</dbReference>
<protein>
    <submittedName>
        <fullName evidence="8">FtsK/SpoIIIE domain-containing protein</fullName>
    </submittedName>
</protein>
<dbReference type="PANTHER" id="PTHR22683:SF1">
    <property type="entry name" value="TYPE VII SECRETION SYSTEM PROTEIN ESSC"/>
    <property type="match status" value="1"/>
</dbReference>
<evidence type="ECO:0000259" key="6">
    <source>
        <dbReference type="PROSITE" id="PS50006"/>
    </source>
</evidence>
<dbReference type="InterPro" id="IPR008984">
    <property type="entry name" value="SMAD_FHA_dom_sf"/>
</dbReference>
<feature type="region of interest" description="Disordered" evidence="5">
    <location>
        <begin position="497"/>
        <end position="532"/>
    </location>
</feature>
<dbReference type="InterPro" id="IPR002543">
    <property type="entry name" value="FtsK_dom"/>
</dbReference>
<dbReference type="InterPro" id="IPR050206">
    <property type="entry name" value="FtsK/SpoIIIE/SftA"/>
</dbReference>
<feature type="domain" description="FtsK" evidence="7">
    <location>
        <begin position="699"/>
        <end position="887"/>
    </location>
</feature>
<gene>
    <name evidence="8" type="ORF">GCM10009726_17480</name>
</gene>
<evidence type="ECO:0000256" key="3">
    <source>
        <dbReference type="ARBA" id="ARBA00022840"/>
    </source>
</evidence>